<evidence type="ECO:0000313" key="2">
    <source>
        <dbReference type="EMBL" id="KKQ31570.1"/>
    </source>
</evidence>
<dbReference type="EMBL" id="LBTA01000042">
    <property type="protein sequence ID" value="KKQ31570.1"/>
    <property type="molecule type" value="Genomic_DNA"/>
</dbReference>
<comment type="caution">
    <text evidence="2">The sequence shown here is derived from an EMBL/GenBank/DDBJ whole genome shotgun (WGS) entry which is preliminary data.</text>
</comment>
<organism evidence="2 3">
    <name type="scientific">Candidatus Nomurabacteria bacterium GW2011_GWA1_37_20</name>
    <dbReference type="NCBI Taxonomy" id="1618729"/>
    <lineage>
        <taxon>Bacteria</taxon>
        <taxon>Candidatus Nomuraibacteriota</taxon>
    </lineage>
</organism>
<dbReference type="Pfam" id="PF21956">
    <property type="entry name" value="DUF6922"/>
    <property type="match status" value="1"/>
</dbReference>
<feature type="non-terminal residue" evidence="2">
    <location>
        <position position="61"/>
    </location>
</feature>
<feature type="domain" description="DUF6922" evidence="1">
    <location>
        <begin position="31"/>
        <end position="61"/>
    </location>
</feature>
<dbReference type="Proteomes" id="UP000034701">
    <property type="component" value="Unassembled WGS sequence"/>
</dbReference>
<dbReference type="AlphaFoldDB" id="A0A0G0GZA3"/>
<name>A0A0G0GZA3_9BACT</name>
<reference evidence="2 3" key="1">
    <citation type="journal article" date="2015" name="Nature">
        <title>rRNA introns, odd ribosomes, and small enigmatic genomes across a large radiation of phyla.</title>
        <authorList>
            <person name="Brown C.T."/>
            <person name="Hug L.A."/>
            <person name="Thomas B.C."/>
            <person name="Sharon I."/>
            <person name="Castelle C.J."/>
            <person name="Singh A."/>
            <person name="Wilkins M.J."/>
            <person name="Williams K.H."/>
            <person name="Banfield J.F."/>
        </authorList>
    </citation>
    <scope>NUCLEOTIDE SEQUENCE [LARGE SCALE GENOMIC DNA]</scope>
</reference>
<sequence>MTGLIQGNGIIGVILMQEIYLRICYNIIMKFRQSLFWDTNPKKISAKKHTRYIIERVLEFG</sequence>
<evidence type="ECO:0000313" key="3">
    <source>
        <dbReference type="Proteomes" id="UP000034701"/>
    </source>
</evidence>
<accession>A0A0G0GZA3</accession>
<dbReference type="InterPro" id="IPR053830">
    <property type="entry name" value="DUF6922"/>
</dbReference>
<proteinExistence type="predicted"/>
<gene>
    <name evidence="2" type="ORF">US45_C0042G0008</name>
</gene>
<evidence type="ECO:0000259" key="1">
    <source>
        <dbReference type="Pfam" id="PF21956"/>
    </source>
</evidence>
<protein>
    <recommendedName>
        <fullName evidence="1">DUF6922 domain-containing protein</fullName>
    </recommendedName>
</protein>